<keyword evidence="6" id="KW-0812">Transmembrane</keyword>
<organism evidence="7 8">
    <name type="scientific">Physcomitrium patens</name>
    <name type="common">Spreading-leaved earth moss</name>
    <name type="synonym">Physcomitrella patens</name>
    <dbReference type="NCBI Taxonomy" id="3218"/>
    <lineage>
        <taxon>Eukaryota</taxon>
        <taxon>Viridiplantae</taxon>
        <taxon>Streptophyta</taxon>
        <taxon>Embryophyta</taxon>
        <taxon>Bryophyta</taxon>
        <taxon>Bryophytina</taxon>
        <taxon>Bryopsida</taxon>
        <taxon>Funariidae</taxon>
        <taxon>Funariales</taxon>
        <taxon>Funariaceae</taxon>
        <taxon>Physcomitrium</taxon>
    </lineage>
</organism>
<gene>
    <name evidence="7" type="primary">LOC112279062</name>
</gene>
<evidence type="ECO:0000256" key="5">
    <source>
        <dbReference type="ARBA" id="ARBA00023180"/>
    </source>
</evidence>
<evidence type="ECO:0000256" key="2">
    <source>
        <dbReference type="ARBA" id="ARBA00022676"/>
    </source>
</evidence>
<reference evidence="7" key="3">
    <citation type="submission" date="2020-12" db="UniProtKB">
        <authorList>
            <consortium name="EnsemblPlants"/>
        </authorList>
    </citation>
    <scope>IDENTIFICATION</scope>
</reference>
<dbReference type="FunCoup" id="A0A7I4D063">
    <property type="interactions" value="169"/>
</dbReference>
<protein>
    <submittedName>
        <fullName evidence="7">Uncharacterized protein</fullName>
    </submittedName>
</protein>
<keyword evidence="4 6" id="KW-0472">Membrane</keyword>
<dbReference type="EnsemblPlants" id="Pp3c2_16740V3.9">
    <property type="protein sequence ID" value="Pp3c2_16740V3.9"/>
    <property type="gene ID" value="Pp3c2_16740"/>
</dbReference>
<keyword evidence="6" id="KW-1133">Transmembrane helix</keyword>
<accession>A0A7I4D063</accession>
<evidence type="ECO:0000313" key="8">
    <source>
        <dbReference type="Proteomes" id="UP000006727"/>
    </source>
</evidence>
<name>A0A7I4D063_PHYPA</name>
<dbReference type="OrthoDB" id="191334at2759"/>
<dbReference type="GO" id="GO:0016020">
    <property type="term" value="C:membrane"/>
    <property type="evidence" value="ECO:0007669"/>
    <property type="project" value="UniProtKB-SubCell"/>
</dbReference>
<dbReference type="Gramene" id="Pp3c2_16740V3.9">
    <property type="protein sequence ID" value="Pp3c2_16740V3.9"/>
    <property type="gene ID" value="Pp3c2_16740"/>
</dbReference>
<dbReference type="AlphaFoldDB" id="A0A7I4D063"/>
<evidence type="ECO:0000256" key="1">
    <source>
        <dbReference type="ARBA" id="ARBA00004606"/>
    </source>
</evidence>
<keyword evidence="3" id="KW-0808">Transferase</keyword>
<dbReference type="InterPro" id="IPR003406">
    <property type="entry name" value="Glyco_trans_14"/>
</dbReference>
<keyword evidence="8" id="KW-1185">Reference proteome</keyword>
<dbReference type="GeneID" id="112279062"/>
<feature type="transmembrane region" description="Helical" evidence="6">
    <location>
        <begin position="40"/>
        <end position="62"/>
    </location>
</feature>
<dbReference type="Pfam" id="PF02485">
    <property type="entry name" value="Branch"/>
    <property type="match status" value="1"/>
</dbReference>
<dbReference type="EnsemblPlants" id="Pp3c2_16740V3.10">
    <property type="protein sequence ID" value="Pp3c2_16740V3.10"/>
    <property type="gene ID" value="Pp3c2_16740"/>
</dbReference>
<evidence type="ECO:0000256" key="4">
    <source>
        <dbReference type="ARBA" id="ARBA00023136"/>
    </source>
</evidence>
<dbReference type="PANTHER" id="PTHR31042:SF70">
    <property type="entry name" value="OS01G0695200 PROTEIN"/>
    <property type="match status" value="1"/>
</dbReference>
<dbReference type="KEGG" id="ppp:112279062"/>
<dbReference type="PANTHER" id="PTHR31042">
    <property type="entry name" value="CORE-2/I-BRANCHING BETA-1,6-N-ACETYLGLUCOSAMINYLTRANSFERASE FAMILY PROTEIN-RELATED"/>
    <property type="match status" value="1"/>
</dbReference>
<dbReference type="Proteomes" id="UP000006727">
    <property type="component" value="Chromosome 2"/>
</dbReference>
<dbReference type="GO" id="GO:0016757">
    <property type="term" value="F:glycosyltransferase activity"/>
    <property type="evidence" value="ECO:0007669"/>
    <property type="project" value="UniProtKB-KW"/>
</dbReference>
<comment type="subcellular location">
    <subcellularLocation>
        <location evidence="1">Membrane</location>
        <topology evidence="1">Single-pass type II membrane protein</topology>
    </subcellularLocation>
</comment>
<reference evidence="7 8" key="1">
    <citation type="journal article" date="2008" name="Science">
        <title>The Physcomitrella genome reveals evolutionary insights into the conquest of land by plants.</title>
        <authorList>
            <person name="Rensing S."/>
            <person name="Lang D."/>
            <person name="Zimmer A."/>
            <person name="Terry A."/>
            <person name="Salamov A."/>
            <person name="Shapiro H."/>
            <person name="Nishiyama T."/>
            <person name="Perroud P.-F."/>
            <person name="Lindquist E."/>
            <person name="Kamisugi Y."/>
            <person name="Tanahashi T."/>
            <person name="Sakakibara K."/>
            <person name="Fujita T."/>
            <person name="Oishi K."/>
            <person name="Shin-I T."/>
            <person name="Kuroki Y."/>
            <person name="Toyoda A."/>
            <person name="Suzuki Y."/>
            <person name="Hashimoto A."/>
            <person name="Yamaguchi K."/>
            <person name="Sugano A."/>
            <person name="Kohara Y."/>
            <person name="Fujiyama A."/>
            <person name="Anterola A."/>
            <person name="Aoki S."/>
            <person name="Ashton N."/>
            <person name="Barbazuk W.B."/>
            <person name="Barker E."/>
            <person name="Bennetzen J."/>
            <person name="Bezanilla M."/>
            <person name="Blankenship R."/>
            <person name="Cho S.H."/>
            <person name="Dutcher S."/>
            <person name="Estelle M."/>
            <person name="Fawcett J.A."/>
            <person name="Gundlach H."/>
            <person name="Hanada K."/>
            <person name="Heyl A."/>
            <person name="Hicks K.A."/>
            <person name="Hugh J."/>
            <person name="Lohr M."/>
            <person name="Mayer K."/>
            <person name="Melkozernov A."/>
            <person name="Murata T."/>
            <person name="Nelson D."/>
            <person name="Pils B."/>
            <person name="Prigge M."/>
            <person name="Reiss B."/>
            <person name="Renner T."/>
            <person name="Rombauts S."/>
            <person name="Rushton P."/>
            <person name="Sanderfoot A."/>
            <person name="Schween G."/>
            <person name="Shiu S.-H."/>
            <person name="Stueber K."/>
            <person name="Theodoulou F.L."/>
            <person name="Tu H."/>
            <person name="Van de Peer Y."/>
            <person name="Verrier P.J."/>
            <person name="Waters E."/>
            <person name="Wood A."/>
            <person name="Yang L."/>
            <person name="Cove D."/>
            <person name="Cuming A."/>
            <person name="Hasebe M."/>
            <person name="Lucas S."/>
            <person name="Mishler D.B."/>
            <person name="Reski R."/>
            <person name="Grigoriev I."/>
            <person name="Quatrano R.S."/>
            <person name="Boore J.L."/>
        </authorList>
    </citation>
    <scope>NUCLEOTIDE SEQUENCE [LARGE SCALE GENOMIC DNA]</scope>
    <source>
        <strain evidence="7 8">cv. Gransden 2004</strain>
    </source>
</reference>
<proteinExistence type="predicted"/>
<dbReference type="InterPro" id="IPR044174">
    <property type="entry name" value="BC10-like"/>
</dbReference>
<keyword evidence="2" id="KW-0328">Glycosyltransferase</keyword>
<sequence length="409" mass="47172">MFRIVSKFASGGGSTEITWTRRTVFLQADMKRKATASPRWRWKFGGFLLMGTLLTLFMLVHLQTLFGPDASDGANTVPVVTSFEGQQFSLNRTKSKLAFMFLTGHNMALDILWNQFFEEVEEHEYSVYIHARPGYSFSKGNTICRSFINRQLNNSILVEWGEATMIRAERLLLTEALQDPLNQRFFLLSDSCIPLYNFTHIYNYVMSSQKSFVDSFVDKNDDQYNILMEPVISEDKWRKGSQWVALTRKHAEVIAGDSTVFPSFVDHCKKINLSDNWKGDPMNNETIGRHNCIPDEHYIQTLLAIKGLEGEIERRTLTFSRWENSAKDQGQNGWHPVTFKFADATVQTIKEIQAITNVRYEIESRTEWCSAGGHRRHCFLFARKFTRAAAFRLIDQVDQYKSSDPDLAE</sequence>
<dbReference type="Gramene" id="Pp3c2_16740V3.10">
    <property type="protein sequence ID" value="Pp3c2_16740V3.10"/>
    <property type="gene ID" value="Pp3c2_16740"/>
</dbReference>
<evidence type="ECO:0000313" key="7">
    <source>
        <dbReference type="EnsemblPlants" id="Pp3c2_16740V3.9"/>
    </source>
</evidence>
<reference evidence="7 8" key="2">
    <citation type="journal article" date="2018" name="Plant J.">
        <title>The Physcomitrella patens chromosome-scale assembly reveals moss genome structure and evolution.</title>
        <authorList>
            <person name="Lang D."/>
            <person name="Ullrich K.K."/>
            <person name="Murat F."/>
            <person name="Fuchs J."/>
            <person name="Jenkins J."/>
            <person name="Haas F.B."/>
            <person name="Piednoel M."/>
            <person name="Gundlach H."/>
            <person name="Van Bel M."/>
            <person name="Meyberg R."/>
            <person name="Vives C."/>
            <person name="Morata J."/>
            <person name="Symeonidi A."/>
            <person name="Hiss M."/>
            <person name="Muchero W."/>
            <person name="Kamisugi Y."/>
            <person name="Saleh O."/>
            <person name="Blanc G."/>
            <person name="Decker E.L."/>
            <person name="van Gessel N."/>
            <person name="Grimwood J."/>
            <person name="Hayes R.D."/>
            <person name="Graham S.W."/>
            <person name="Gunter L.E."/>
            <person name="McDaniel S.F."/>
            <person name="Hoernstein S.N.W."/>
            <person name="Larsson A."/>
            <person name="Li F.W."/>
            <person name="Perroud P.F."/>
            <person name="Phillips J."/>
            <person name="Ranjan P."/>
            <person name="Rokshar D.S."/>
            <person name="Rothfels C.J."/>
            <person name="Schneider L."/>
            <person name="Shu S."/>
            <person name="Stevenson D.W."/>
            <person name="Thummler F."/>
            <person name="Tillich M."/>
            <person name="Villarreal Aguilar J.C."/>
            <person name="Widiez T."/>
            <person name="Wong G.K."/>
            <person name="Wymore A."/>
            <person name="Zhang Y."/>
            <person name="Zimmer A.D."/>
            <person name="Quatrano R.S."/>
            <person name="Mayer K.F.X."/>
            <person name="Goodstein D."/>
            <person name="Casacuberta J.M."/>
            <person name="Vandepoele K."/>
            <person name="Reski R."/>
            <person name="Cuming A.C."/>
            <person name="Tuskan G.A."/>
            <person name="Maumus F."/>
            <person name="Salse J."/>
            <person name="Schmutz J."/>
            <person name="Rensing S.A."/>
        </authorList>
    </citation>
    <scope>NUCLEOTIDE SEQUENCE [LARGE SCALE GENOMIC DNA]</scope>
    <source>
        <strain evidence="7 8">cv. Gransden 2004</strain>
    </source>
</reference>
<evidence type="ECO:0000256" key="3">
    <source>
        <dbReference type="ARBA" id="ARBA00022679"/>
    </source>
</evidence>
<keyword evidence="5" id="KW-0325">Glycoprotein</keyword>
<dbReference type="RefSeq" id="XP_024368903.1">
    <property type="nucleotide sequence ID" value="XM_024513135.2"/>
</dbReference>
<dbReference type="EMBL" id="ABEU02000002">
    <property type="status" value="NOT_ANNOTATED_CDS"/>
    <property type="molecule type" value="Genomic_DNA"/>
</dbReference>
<evidence type="ECO:0000256" key="6">
    <source>
        <dbReference type="SAM" id="Phobius"/>
    </source>
</evidence>